<evidence type="ECO:0000313" key="1">
    <source>
        <dbReference type="EMBL" id="EDP32317.1"/>
    </source>
</evidence>
<name>A8Q0R1_BRUMA</name>
<dbReference type="EMBL" id="DS239411">
    <property type="protein sequence ID" value="EDP32317.1"/>
    <property type="molecule type" value="Genomic_DNA"/>
</dbReference>
<accession>A8Q0R1</accession>
<dbReference type="AlphaFoldDB" id="A8Q0R1"/>
<dbReference type="EMBL" id="DS239411">
    <property type="protein sequence ID" value="EDP32322.1"/>
    <property type="molecule type" value="Genomic_DNA"/>
</dbReference>
<proteinExistence type="predicted"/>
<evidence type="ECO:0000313" key="2">
    <source>
        <dbReference type="EMBL" id="EDP32322.1"/>
    </source>
</evidence>
<gene>
    <name evidence="1" type="ORF">Bm1_40260</name>
    <name evidence="2" type="ORF">Bm1_40285</name>
    <name evidence="3" type="ORF">Bm1_40435</name>
</gene>
<organism evidence="1">
    <name type="scientific">Brugia malayi</name>
    <name type="common">Filarial nematode worm</name>
    <dbReference type="NCBI Taxonomy" id="6279"/>
    <lineage>
        <taxon>Eukaryota</taxon>
        <taxon>Metazoa</taxon>
        <taxon>Ecdysozoa</taxon>
        <taxon>Nematoda</taxon>
        <taxon>Chromadorea</taxon>
        <taxon>Rhabditida</taxon>
        <taxon>Spirurina</taxon>
        <taxon>Spiruromorpha</taxon>
        <taxon>Filarioidea</taxon>
        <taxon>Onchocercidae</taxon>
        <taxon>Brugia</taxon>
    </lineage>
</organism>
<sequence>MIQVGVIYYLPHHEVLIPNRQINNKIKNHLRCFCRPQKNGKFERFSVLYHGPITFNDLAGALFRFKMMECNWNYFYQSEITFDSSG</sequence>
<evidence type="ECO:0000313" key="3">
    <source>
        <dbReference type="EMBL" id="EDP32352.1"/>
    </source>
</evidence>
<protein>
    <submittedName>
        <fullName evidence="1">Uncharacterized protein</fullName>
    </submittedName>
</protein>
<dbReference type="EMBL" id="DS239411">
    <property type="protein sequence ID" value="EDP32352.1"/>
    <property type="molecule type" value="Genomic_DNA"/>
</dbReference>
<reference evidence="1" key="1">
    <citation type="journal article" date="2007" name="Science">
        <title>Draft genome of the filarial nematode parasite Brugia malayi.</title>
        <authorList>
            <person name="Ghedin E."/>
            <person name="Wang S."/>
            <person name="Spiro D."/>
            <person name="Caler E."/>
            <person name="Zhao Q."/>
            <person name="Crabtree J."/>
            <person name="Allen J.E."/>
            <person name="Delcher A.L."/>
            <person name="Guiliano D.B."/>
            <person name="Miranda-Saavedra D."/>
            <person name="Angiuoli S.V."/>
            <person name="Creasy T."/>
            <person name="Amedeo P."/>
            <person name="Haas B."/>
            <person name="El-Sayed N.M."/>
            <person name="Wortman J.R."/>
            <person name="Feldblyum T."/>
            <person name="Tallon L."/>
            <person name="Schatz M."/>
            <person name="Shumway M."/>
            <person name="Koo H."/>
            <person name="Salzberg S.L."/>
            <person name="Schobel S."/>
            <person name="Pertea M."/>
            <person name="Pop M."/>
            <person name="White O."/>
            <person name="Barton G.J."/>
            <person name="Carlow C.K."/>
            <person name="Crawford M.J."/>
            <person name="Daub J."/>
            <person name="Dimmic M.W."/>
            <person name="Estes C.F."/>
            <person name="Foster J.M."/>
            <person name="Ganatra M."/>
            <person name="Gregory W.F."/>
            <person name="Johnson N.M."/>
            <person name="Jin J."/>
            <person name="Komuniecki R."/>
            <person name="Korf I."/>
            <person name="Kumar S."/>
            <person name="Laney S."/>
            <person name="Li B.W."/>
            <person name="Li W."/>
            <person name="Lindblom T.H."/>
            <person name="Lustigman S."/>
            <person name="Ma D."/>
            <person name="Maina C.V."/>
            <person name="Martin D.M."/>
            <person name="McCarter J.P."/>
            <person name="McReynolds L."/>
            <person name="Mitreva M."/>
            <person name="Nutman T.B."/>
            <person name="Parkinson J."/>
            <person name="Peregrin-Alvarez J.M."/>
            <person name="Poole C."/>
            <person name="Ren Q."/>
            <person name="Saunders L."/>
            <person name="Sluder A.E."/>
            <person name="Smith K."/>
            <person name="Stanke M."/>
            <person name="Unnasch T.R."/>
            <person name="Ware J."/>
            <person name="Wei A.D."/>
            <person name="Weil G."/>
            <person name="Williams D.J."/>
            <person name="Zhang Y."/>
            <person name="Williams S.A."/>
            <person name="Fraser-Liggett C."/>
            <person name="Slatko B."/>
            <person name="Blaxter M.L."/>
            <person name="Scott A.L."/>
        </authorList>
    </citation>
    <scope>NUCLEOTIDE SEQUENCE [LARGE SCALE GENOMIC DNA]</scope>
</reference>